<dbReference type="Proteomes" id="UP000040576">
    <property type="component" value="Unassembled WGS sequence"/>
</dbReference>
<gene>
    <name evidence="2" type="ORF">BT1A1_0442</name>
</gene>
<dbReference type="RefSeq" id="WP_034767636.1">
    <property type="nucleotide sequence ID" value="NZ_CCRF01000014.1"/>
</dbReference>
<reference evidence="2 3" key="1">
    <citation type="submission" date="2014-07" db="EMBL/GenBank/DDBJ databases">
        <authorList>
            <person name="Wibberg Daniel"/>
        </authorList>
    </citation>
    <scope>NUCLEOTIDE SEQUENCE [LARGE SCALE GENOMIC DNA]</scope>
</reference>
<dbReference type="Pfam" id="PF18593">
    <property type="entry name" value="CdiI_2"/>
    <property type="match status" value="1"/>
</dbReference>
<keyword evidence="3" id="KW-1185">Reference proteome</keyword>
<dbReference type="InterPro" id="IPR041129">
    <property type="entry name" value="CdiI_2"/>
</dbReference>
<feature type="domain" description="CdiI immunity protein" evidence="1">
    <location>
        <begin position="12"/>
        <end position="94"/>
    </location>
</feature>
<name>A0A090IV48_9BACI</name>
<protein>
    <recommendedName>
        <fullName evidence="1">CdiI immunity protein domain-containing protein</fullName>
    </recommendedName>
</protein>
<proteinExistence type="predicted"/>
<sequence>MQEFFNVNIEDELSNFLGGNFHQDIESPEQALQDYIDRQSKDWIQILIYCAESFLNSNLSDNEKEEFIESNAEIYFPAIELKPIEWLNNVVEQLKKAVITK</sequence>
<dbReference type="EMBL" id="CCRF01000014">
    <property type="protein sequence ID" value="CEE00303.1"/>
    <property type="molecule type" value="Genomic_DNA"/>
</dbReference>
<accession>A0A090IV48</accession>
<evidence type="ECO:0000259" key="1">
    <source>
        <dbReference type="Pfam" id="PF18593"/>
    </source>
</evidence>
<dbReference type="AlphaFoldDB" id="A0A090IV48"/>
<evidence type="ECO:0000313" key="3">
    <source>
        <dbReference type="Proteomes" id="UP000040576"/>
    </source>
</evidence>
<organism evidence="2 3">
    <name type="scientific">Caldibacillus thermoamylovorans</name>
    <dbReference type="NCBI Taxonomy" id="35841"/>
    <lineage>
        <taxon>Bacteria</taxon>
        <taxon>Bacillati</taxon>
        <taxon>Bacillota</taxon>
        <taxon>Bacilli</taxon>
        <taxon>Bacillales</taxon>
        <taxon>Bacillaceae</taxon>
        <taxon>Caldibacillus</taxon>
    </lineage>
</organism>
<evidence type="ECO:0000313" key="2">
    <source>
        <dbReference type="EMBL" id="CEE00303.1"/>
    </source>
</evidence>